<accession>A0ABW6V0Y6</accession>
<dbReference type="SUPFAM" id="SSF53474">
    <property type="entry name" value="alpha/beta-Hydrolases"/>
    <property type="match status" value="1"/>
</dbReference>
<feature type="domain" description="T6SS Phospholipase effector Tle1-like catalytic" evidence="2">
    <location>
        <begin position="3"/>
        <end position="266"/>
    </location>
</feature>
<organism evidence="3 4">
    <name type="scientific">Microtetraspora fusca</name>
    <dbReference type="NCBI Taxonomy" id="1997"/>
    <lineage>
        <taxon>Bacteria</taxon>
        <taxon>Bacillati</taxon>
        <taxon>Actinomycetota</taxon>
        <taxon>Actinomycetes</taxon>
        <taxon>Streptosporangiales</taxon>
        <taxon>Streptosporangiaceae</taxon>
        <taxon>Microtetraspora</taxon>
    </lineage>
</organism>
<keyword evidence="4" id="KW-1185">Reference proteome</keyword>
<evidence type="ECO:0000313" key="4">
    <source>
        <dbReference type="Proteomes" id="UP001602119"/>
    </source>
</evidence>
<evidence type="ECO:0000259" key="2">
    <source>
        <dbReference type="Pfam" id="PF09994"/>
    </source>
</evidence>
<reference evidence="3 4" key="1">
    <citation type="submission" date="2024-10" db="EMBL/GenBank/DDBJ databases">
        <title>The Natural Products Discovery Center: Release of the First 8490 Sequenced Strains for Exploring Actinobacteria Biosynthetic Diversity.</title>
        <authorList>
            <person name="Kalkreuter E."/>
            <person name="Kautsar S.A."/>
            <person name="Yang D."/>
            <person name="Bader C.D."/>
            <person name="Teijaro C.N."/>
            <person name="Fluegel L."/>
            <person name="Davis C.M."/>
            <person name="Simpson J.R."/>
            <person name="Lauterbach L."/>
            <person name="Steele A.D."/>
            <person name="Gui C."/>
            <person name="Meng S."/>
            <person name="Li G."/>
            <person name="Viehrig K."/>
            <person name="Ye F."/>
            <person name="Su P."/>
            <person name="Kiefer A.F."/>
            <person name="Nichols A."/>
            <person name="Cepeda A.J."/>
            <person name="Yan W."/>
            <person name="Fan B."/>
            <person name="Jiang Y."/>
            <person name="Adhikari A."/>
            <person name="Zheng C.-J."/>
            <person name="Schuster L."/>
            <person name="Cowan T.M."/>
            <person name="Smanski M.J."/>
            <person name="Chevrette M.G."/>
            <person name="De Carvalho L.P.S."/>
            <person name="Shen B."/>
        </authorList>
    </citation>
    <scope>NUCLEOTIDE SEQUENCE [LARGE SCALE GENOMIC DNA]</scope>
    <source>
        <strain evidence="3 4">NPDC001281</strain>
    </source>
</reference>
<feature type="compositionally biased region" description="Basic and acidic residues" evidence="1">
    <location>
        <begin position="532"/>
        <end position="541"/>
    </location>
</feature>
<evidence type="ECO:0000313" key="3">
    <source>
        <dbReference type="EMBL" id="MFF4771579.1"/>
    </source>
</evidence>
<feature type="region of interest" description="Disordered" evidence="1">
    <location>
        <begin position="532"/>
        <end position="586"/>
    </location>
</feature>
<dbReference type="InterPro" id="IPR029058">
    <property type="entry name" value="AB_hydrolase_fold"/>
</dbReference>
<proteinExistence type="predicted"/>
<dbReference type="RefSeq" id="WP_387340187.1">
    <property type="nucleotide sequence ID" value="NZ_JBIAXI010000001.1"/>
</dbReference>
<gene>
    <name evidence="3" type="ORF">ACFY05_01830</name>
</gene>
<sequence length="586" mass="65723">MTHLIVCCDGTWNTPEMESVTNVRRLYNALNEKDLNGDRQLAYYQPGVGTLRNRLLGGAFGLGLSDNVMDAYLWLTMRYSPGDRISLFGFSRGAYTARSLAGMISACGLIDTTKMDEAKLWPQIKEIYNRGYRQRKHDPHGREWRNGLTFRWAPDDFEQIPIHFIGVWETVGALGIPAYMGWLSLLDPLHRYDFHDMRLNPYIKHGRHAVAMDERRSPYTPALWSEPYGPAQVVKQVWFAGSHVDVGGGHSQRGLSDCALLWMIDEAREAVGIGFYKSTVEDQIKPDPLDVLHDDDHGAFGVLEPLIEPQFEPVREIFLQPRPRAVPRIDPDAMTPLIHQSVYDRYLNPPITSGPYRPTQVLAPGQSRTVEVFAHEPWNETGLYLEAGDYRFTAEGQWRDAGILSGPAGTTGLGRFNPLVEKLRLVGTLLGQGEELFRLVTRNRVADFIGARREEDLPWMSLVGVVANDAISVDGEYKVHERIAVGAGTSCRVTRSGYLYAFANDAWGYYGNNQGSVHLTVTRVPVEEQRTVSARAKREGNRQQAPQRGNEEVTGVVAPRRGAVPSGTHRTELADARRGRRAGQQE</sequence>
<evidence type="ECO:0000256" key="1">
    <source>
        <dbReference type="SAM" id="MobiDB-lite"/>
    </source>
</evidence>
<dbReference type="InterPro" id="IPR018712">
    <property type="entry name" value="Tle1-like_cat"/>
</dbReference>
<dbReference type="Proteomes" id="UP001602119">
    <property type="component" value="Unassembled WGS sequence"/>
</dbReference>
<dbReference type="Gene3D" id="2.60.120.430">
    <property type="entry name" value="Galactose-binding lectin"/>
    <property type="match status" value="1"/>
</dbReference>
<name>A0ABW6V0Y6_MICFU</name>
<dbReference type="EMBL" id="JBIAXI010000001">
    <property type="protein sequence ID" value="MFF4771579.1"/>
    <property type="molecule type" value="Genomic_DNA"/>
</dbReference>
<dbReference type="Pfam" id="PF09994">
    <property type="entry name" value="T6SS_Tle1-like_cat"/>
    <property type="match status" value="1"/>
</dbReference>
<dbReference type="PANTHER" id="PTHR33840:SF1">
    <property type="entry name" value="TLE1 PHOSPHOLIPASE DOMAIN-CONTAINING PROTEIN"/>
    <property type="match status" value="1"/>
</dbReference>
<protein>
    <submittedName>
        <fullName evidence="3">DUF2235 domain-containing protein</fullName>
    </submittedName>
</protein>
<comment type="caution">
    <text evidence="3">The sequence shown here is derived from an EMBL/GenBank/DDBJ whole genome shotgun (WGS) entry which is preliminary data.</text>
</comment>
<dbReference type="PANTHER" id="PTHR33840">
    <property type="match status" value="1"/>
</dbReference>